<evidence type="ECO:0000256" key="2">
    <source>
        <dbReference type="SAM" id="MobiDB-lite"/>
    </source>
</evidence>
<evidence type="ECO:0000313" key="4">
    <source>
        <dbReference type="EnsemblMetazoa" id="ASIC003882-PA"/>
    </source>
</evidence>
<reference evidence="3 5" key="1">
    <citation type="journal article" date="2014" name="BMC Genomics">
        <title>Genome sequence of Anopheles sinensis provides insight into genetics basis of mosquito competence for malaria parasites.</title>
        <authorList>
            <person name="Zhou D."/>
            <person name="Zhang D."/>
            <person name="Ding G."/>
            <person name="Shi L."/>
            <person name="Hou Q."/>
            <person name="Ye Y."/>
            <person name="Xu Y."/>
            <person name="Zhou H."/>
            <person name="Xiong C."/>
            <person name="Li S."/>
            <person name="Yu J."/>
            <person name="Hong S."/>
            <person name="Yu X."/>
            <person name="Zou P."/>
            <person name="Chen C."/>
            <person name="Chang X."/>
            <person name="Wang W."/>
            <person name="Lv Y."/>
            <person name="Sun Y."/>
            <person name="Ma L."/>
            <person name="Shen B."/>
            <person name="Zhu C."/>
        </authorList>
    </citation>
    <scope>NUCLEOTIDE SEQUENCE [LARGE SCALE GENOMIC DNA]</scope>
</reference>
<feature type="compositionally biased region" description="Polar residues" evidence="2">
    <location>
        <begin position="757"/>
        <end position="768"/>
    </location>
</feature>
<feature type="coiled-coil region" evidence="1">
    <location>
        <begin position="411"/>
        <end position="463"/>
    </location>
</feature>
<dbReference type="EnsemblMetazoa" id="ASIC003882-RA">
    <property type="protein sequence ID" value="ASIC003882-PA"/>
    <property type="gene ID" value="ASIC003882"/>
</dbReference>
<dbReference type="VEuPathDB" id="VectorBase:ASIC003882"/>
<feature type="region of interest" description="Disordered" evidence="2">
    <location>
        <begin position="650"/>
        <end position="695"/>
    </location>
</feature>
<protein>
    <submittedName>
        <fullName evidence="3 4">Uncharacterized protein</fullName>
    </submittedName>
</protein>
<feature type="region of interest" description="Disordered" evidence="2">
    <location>
        <begin position="112"/>
        <end position="138"/>
    </location>
</feature>
<sequence length="978" mass="104761">MTSTASVAVKQERHDEAEINEMAAKIIEAHKQQSAKVAAAAVQQVPGARPAAVGATVAANGVVVPGQANILNYLTRKPTATAVGPASTIMSTVAAAPSTAVAAVPLGSGQSVASNGGSGKAYDDSVNGSGEKKVNDEESQKGRFGWETFPGKVYIPYILRQQEKYCAVRMVEMKLLNKYLTVLHQDIYTCTCVRSYYITEAECKLLNEINTKHCDLHYGREMFTLKDLVVRLSDAHKFHQFLDVCYKKLTVGCGPTSDKCGFIRINKESVVPYTVRDGQKMVPLFYFEGETDNLKLKADNLSGWDLSYLKFCCKVQGIRNELFASDSVAVISLTDIKGYFPPGTEFEDYWPSKVVDSQLLCGPKTNNTVHWTRQPVQPPPKAPTILNNTAAVPRKVATNNVYQALQTQQNLAKSNNQMNSISAAVQALTNNWNIVNSNHTNLLSAQQEQLLRLSQAQQAAQAQAQIRNMQNMHSMQYNTYLNNMSLTSRASQNQPVPPPLVRSAQAQAAHLSNGSGPSSSARSANNNSGSSNPLPHLSPALSIFATSSSPNGTVNKSRLNSQQISELALTGHLGSSGSAKGTAATRPAAGSSGQHGGSSFDGLSLGRNVTITPTTVARPGGAGGGKSTDASGGSFGLSYYGGNGSGNNSGLKQPIAYPKHPVPTTTVPVGSPTRASPKGVQARQPPPALIPVGSDGFHPELLSQLQTMLSKDIQIFNEQLLEASRSADRTNKHSNNSNSNRPPSSSLSSNSTLPSYLESTTNNNTGSPVPTVIVHDNSRASSRVDFGRNQSVITTANSRHAGGGGGGGLNVLAGTDAGRFRSVLAAAGLSDVIDLSSPPSPRLGNVILIPELNASVTPYNKPYEVVKKPVENKFIYCVNKTPYTRPAELLMSIFDLKDVFFPYSSVDVCRRVLTALDVNLFIGNSLQIQALQEAGRTNIDQKMPLVHLTDVMTFMPQLQYMVRSQIQDTPANKRARIS</sequence>
<evidence type="ECO:0000313" key="5">
    <source>
        <dbReference type="Proteomes" id="UP000030765"/>
    </source>
</evidence>
<feature type="region of interest" description="Disordered" evidence="2">
    <location>
        <begin position="572"/>
        <end position="606"/>
    </location>
</feature>
<feature type="region of interest" description="Disordered" evidence="2">
    <location>
        <begin position="489"/>
        <end position="535"/>
    </location>
</feature>
<name>A0A084VFI5_ANOSI</name>
<dbReference type="EMBL" id="KE524791">
    <property type="protein sequence ID" value="KFB36729.1"/>
    <property type="molecule type" value="Genomic_DNA"/>
</dbReference>
<feature type="compositionally biased region" description="Low complexity" evidence="2">
    <location>
        <begin position="509"/>
        <end position="535"/>
    </location>
</feature>
<dbReference type="VEuPathDB" id="VectorBase:ASIS003024"/>
<proteinExistence type="predicted"/>
<evidence type="ECO:0000313" key="3">
    <source>
        <dbReference type="EMBL" id="KFB36729.1"/>
    </source>
</evidence>
<feature type="region of interest" description="Disordered" evidence="2">
    <location>
        <begin position="725"/>
        <end position="773"/>
    </location>
</feature>
<dbReference type="OrthoDB" id="6497308at2759"/>
<accession>A0A084VFI5</accession>
<keyword evidence="1" id="KW-0175">Coiled coil</keyword>
<dbReference type="EMBL" id="ATLV01012411">
    <property type="status" value="NOT_ANNOTATED_CDS"/>
    <property type="molecule type" value="Genomic_DNA"/>
</dbReference>
<dbReference type="Proteomes" id="UP000030765">
    <property type="component" value="Unassembled WGS sequence"/>
</dbReference>
<organism evidence="3">
    <name type="scientific">Anopheles sinensis</name>
    <name type="common">Mosquito</name>
    <dbReference type="NCBI Taxonomy" id="74873"/>
    <lineage>
        <taxon>Eukaryota</taxon>
        <taxon>Metazoa</taxon>
        <taxon>Ecdysozoa</taxon>
        <taxon>Arthropoda</taxon>
        <taxon>Hexapoda</taxon>
        <taxon>Insecta</taxon>
        <taxon>Pterygota</taxon>
        <taxon>Neoptera</taxon>
        <taxon>Endopterygota</taxon>
        <taxon>Diptera</taxon>
        <taxon>Nematocera</taxon>
        <taxon>Culicoidea</taxon>
        <taxon>Culicidae</taxon>
        <taxon>Anophelinae</taxon>
        <taxon>Anopheles</taxon>
    </lineage>
</organism>
<feature type="compositionally biased region" description="Low complexity" evidence="2">
    <location>
        <begin position="734"/>
        <end position="755"/>
    </location>
</feature>
<evidence type="ECO:0000256" key="1">
    <source>
        <dbReference type="SAM" id="Coils"/>
    </source>
</evidence>
<reference evidence="4" key="2">
    <citation type="submission" date="2020-05" db="UniProtKB">
        <authorList>
            <consortium name="EnsemblMetazoa"/>
        </authorList>
    </citation>
    <scope>IDENTIFICATION</scope>
</reference>
<gene>
    <name evidence="3" type="ORF">ZHAS_00003882</name>
</gene>
<dbReference type="AlphaFoldDB" id="A0A084VFI5"/>
<keyword evidence="5" id="KW-1185">Reference proteome</keyword>